<keyword evidence="1" id="KW-1133">Transmembrane helix</keyword>
<organism evidence="2 3">
    <name type="scientific">Cajanus cajan</name>
    <name type="common">Pigeon pea</name>
    <name type="synonym">Cajanus indicus</name>
    <dbReference type="NCBI Taxonomy" id="3821"/>
    <lineage>
        <taxon>Eukaryota</taxon>
        <taxon>Viridiplantae</taxon>
        <taxon>Streptophyta</taxon>
        <taxon>Embryophyta</taxon>
        <taxon>Tracheophyta</taxon>
        <taxon>Spermatophyta</taxon>
        <taxon>Magnoliopsida</taxon>
        <taxon>eudicotyledons</taxon>
        <taxon>Gunneridae</taxon>
        <taxon>Pentapetalae</taxon>
        <taxon>rosids</taxon>
        <taxon>fabids</taxon>
        <taxon>Fabales</taxon>
        <taxon>Fabaceae</taxon>
        <taxon>Papilionoideae</taxon>
        <taxon>50 kb inversion clade</taxon>
        <taxon>NPAAA clade</taxon>
        <taxon>indigoferoid/millettioid clade</taxon>
        <taxon>Phaseoleae</taxon>
        <taxon>Cajanus</taxon>
    </lineage>
</organism>
<protein>
    <recommendedName>
        <fullName evidence="4">Retrovirus-related Pol polyprotein from transposon TNT 1-94</fullName>
    </recommendedName>
</protein>
<dbReference type="STRING" id="3821.A0A151SJI4"/>
<sequence>MEKCKPIATPLIVNEKLSKNDGKNIADASVYRSIIGSLLYFLATILDLMFATSLFSRFMHSPSQVHFDATKRVLRYIRATIDYGLYFLKNESGELQGYADSDWAGSIDDSKSTARYVFSFGSVVFS</sequence>
<evidence type="ECO:0008006" key="4">
    <source>
        <dbReference type="Google" id="ProtNLM"/>
    </source>
</evidence>
<evidence type="ECO:0000313" key="2">
    <source>
        <dbReference type="EMBL" id="KYP54960.1"/>
    </source>
</evidence>
<name>A0A151SJI4_CAJCA</name>
<dbReference type="PANTHER" id="PTHR11439">
    <property type="entry name" value="GAG-POL-RELATED RETROTRANSPOSON"/>
    <property type="match status" value="1"/>
</dbReference>
<dbReference type="PANTHER" id="PTHR11439:SF502">
    <property type="entry name" value="SECRETED RXLR EFFECTOR PROTEIN 161-LIKE"/>
    <property type="match status" value="1"/>
</dbReference>
<feature type="transmembrane region" description="Helical" evidence="1">
    <location>
        <begin position="34"/>
        <end position="55"/>
    </location>
</feature>
<proteinExistence type="predicted"/>
<keyword evidence="1" id="KW-0472">Membrane</keyword>
<evidence type="ECO:0000313" key="3">
    <source>
        <dbReference type="Proteomes" id="UP000075243"/>
    </source>
</evidence>
<keyword evidence="1" id="KW-0812">Transmembrane</keyword>
<keyword evidence="3" id="KW-1185">Reference proteome</keyword>
<gene>
    <name evidence="2" type="ORF">KK1_001161</name>
</gene>
<dbReference type="EMBL" id="CM003613">
    <property type="protein sequence ID" value="KYP54960.1"/>
    <property type="molecule type" value="Genomic_DNA"/>
</dbReference>
<reference evidence="2 3" key="1">
    <citation type="journal article" date="2012" name="Nat. Biotechnol.">
        <title>Draft genome sequence of pigeonpea (Cajanus cajan), an orphan legume crop of resource-poor farmers.</title>
        <authorList>
            <person name="Varshney R.K."/>
            <person name="Chen W."/>
            <person name="Li Y."/>
            <person name="Bharti A.K."/>
            <person name="Saxena R.K."/>
            <person name="Schlueter J.A."/>
            <person name="Donoghue M.T."/>
            <person name="Azam S."/>
            <person name="Fan G."/>
            <person name="Whaley A.M."/>
            <person name="Farmer A.D."/>
            <person name="Sheridan J."/>
            <person name="Iwata A."/>
            <person name="Tuteja R."/>
            <person name="Penmetsa R.V."/>
            <person name="Wu W."/>
            <person name="Upadhyaya H.D."/>
            <person name="Yang S.P."/>
            <person name="Shah T."/>
            <person name="Saxena K.B."/>
            <person name="Michael T."/>
            <person name="McCombie W.R."/>
            <person name="Yang B."/>
            <person name="Zhang G."/>
            <person name="Yang H."/>
            <person name="Wang J."/>
            <person name="Spillane C."/>
            <person name="Cook D.R."/>
            <person name="May G.D."/>
            <person name="Xu X."/>
            <person name="Jackson S.A."/>
        </authorList>
    </citation>
    <scope>NUCLEOTIDE SEQUENCE [LARGE SCALE GENOMIC DNA]</scope>
    <source>
        <strain evidence="3">cv. Asha</strain>
    </source>
</reference>
<dbReference type="Gramene" id="C.cajan_01132.t">
    <property type="protein sequence ID" value="C.cajan_01132.t.cds1"/>
    <property type="gene ID" value="C.cajan_01132"/>
</dbReference>
<dbReference type="AlphaFoldDB" id="A0A151SJI4"/>
<evidence type="ECO:0000256" key="1">
    <source>
        <dbReference type="SAM" id="Phobius"/>
    </source>
</evidence>
<dbReference type="OMA" id="MEKCKPI"/>
<accession>A0A151SJI4</accession>
<dbReference type="Proteomes" id="UP000075243">
    <property type="component" value="Chromosome 11"/>
</dbReference>